<reference evidence="2" key="1">
    <citation type="submission" date="2019-03" db="EMBL/GenBank/DDBJ databases">
        <title>Complete Genome Sequence of Serratia marcescens Myophage MTx.</title>
        <authorList>
            <person name="Graham K."/>
            <person name="Freeman M."/>
            <person name="Newkirk H."/>
            <person name="Liu M."/>
            <person name="Ramsey J."/>
            <person name="Cahill J."/>
        </authorList>
    </citation>
    <scope>NUCLEOTIDE SEQUENCE [LARGE SCALE GENOMIC DNA]</scope>
</reference>
<accession>A0A482MGR1</accession>
<evidence type="ECO:0000313" key="1">
    <source>
        <dbReference type="EMBL" id="QBQ72340.1"/>
    </source>
</evidence>
<keyword evidence="2" id="KW-1185">Reference proteome</keyword>
<name>A0A482MGR1_9CAUD</name>
<dbReference type="EMBL" id="MK618717">
    <property type="protein sequence ID" value="QBQ72340.1"/>
    <property type="molecule type" value="Genomic_DNA"/>
</dbReference>
<gene>
    <name evidence="1" type="ORF">CPT_MTx_034</name>
</gene>
<sequence>MIYVLSKMTHSVSYRVYQDVAGLPTAVKSVTIHGGASLPSEKSGFGDMHQTEDGRPIWTAEGTVTKVSDADYEVLKGHALFCKHLDNNHLKVVTYDISGNNKEITRLAGDMEDDGRRQLNKSTMNTKVKATTVSGNADDDSNRI</sequence>
<dbReference type="Proteomes" id="UP000309130">
    <property type="component" value="Segment"/>
</dbReference>
<proteinExistence type="predicted"/>
<protein>
    <submittedName>
        <fullName evidence="1">Uncharacterized protein</fullName>
    </submittedName>
</protein>
<evidence type="ECO:0000313" key="2">
    <source>
        <dbReference type="Proteomes" id="UP000309130"/>
    </source>
</evidence>
<organism evidence="1 2">
    <name type="scientific">Serratia phage MTx</name>
    <dbReference type="NCBI Taxonomy" id="2557553"/>
    <lineage>
        <taxon>Viruses</taxon>
        <taxon>Duplodnaviria</taxon>
        <taxon>Heunggongvirae</taxon>
        <taxon>Uroviricota</taxon>
        <taxon>Caudoviricetes</taxon>
        <taxon>Lindbergviridae</taxon>
        <taxon>Myosmarvirus</taxon>
        <taxon>Myosmarvirus MTx</taxon>
    </lineage>
</organism>